<dbReference type="GO" id="GO:0016757">
    <property type="term" value="F:glycosyltransferase activity"/>
    <property type="evidence" value="ECO:0007669"/>
    <property type="project" value="UniProtKB-KW"/>
</dbReference>
<dbReference type="InterPro" id="IPR029044">
    <property type="entry name" value="Nucleotide-diphossugar_trans"/>
</dbReference>
<reference evidence="5" key="1">
    <citation type="submission" date="2020-04" db="EMBL/GenBank/DDBJ databases">
        <authorList>
            <person name="Chiriac C."/>
            <person name="Salcher M."/>
            <person name="Ghai R."/>
            <person name="Kavagutti S V."/>
        </authorList>
    </citation>
    <scope>NUCLEOTIDE SEQUENCE</scope>
</reference>
<dbReference type="Pfam" id="PF00535">
    <property type="entry name" value="Glycos_transf_2"/>
    <property type="match status" value="1"/>
</dbReference>
<dbReference type="EMBL" id="LR796737">
    <property type="protein sequence ID" value="CAB4162849.1"/>
    <property type="molecule type" value="Genomic_DNA"/>
</dbReference>
<dbReference type="InterPro" id="IPR001173">
    <property type="entry name" value="Glyco_trans_2-like"/>
</dbReference>
<dbReference type="SUPFAM" id="SSF53448">
    <property type="entry name" value="Nucleotide-diphospho-sugar transferases"/>
    <property type="match status" value="1"/>
</dbReference>
<protein>
    <submittedName>
        <fullName evidence="5">COG1216 Predicted glycosyltransferases</fullName>
    </submittedName>
</protein>
<evidence type="ECO:0000313" key="5">
    <source>
        <dbReference type="EMBL" id="CAB4143450.1"/>
    </source>
</evidence>
<feature type="domain" description="Glycosyltransferase 2-like" evidence="4">
    <location>
        <begin position="4"/>
        <end position="169"/>
    </location>
</feature>
<keyword evidence="3 5" id="KW-0808">Transferase</keyword>
<proteinExistence type="inferred from homology"/>
<evidence type="ECO:0000256" key="2">
    <source>
        <dbReference type="ARBA" id="ARBA00022676"/>
    </source>
</evidence>
<evidence type="ECO:0000256" key="1">
    <source>
        <dbReference type="ARBA" id="ARBA00006739"/>
    </source>
</evidence>
<keyword evidence="2" id="KW-0328">Glycosyltransferase</keyword>
<comment type="similarity">
    <text evidence="1">Belongs to the glycosyltransferase 2 family.</text>
</comment>
<evidence type="ECO:0000259" key="4">
    <source>
        <dbReference type="Pfam" id="PF00535"/>
    </source>
</evidence>
<accession>A0A6J5MED7</accession>
<gene>
    <name evidence="5" type="ORF">UFOVP436_147</name>
    <name evidence="6" type="ORF">UFOVP784_147</name>
</gene>
<organism evidence="5">
    <name type="scientific">uncultured Caudovirales phage</name>
    <dbReference type="NCBI Taxonomy" id="2100421"/>
    <lineage>
        <taxon>Viruses</taxon>
        <taxon>Duplodnaviria</taxon>
        <taxon>Heunggongvirae</taxon>
        <taxon>Uroviricota</taxon>
        <taxon>Caudoviricetes</taxon>
        <taxon>Peduoviridae</taxon>
        <taxon>Maltschvirus</taxon>
        <taxon>Maltschvirus maltsch</taxon>
    </lineage>
</organism>
<dbReference type="Gene3D" id="3.90.550.10">
    <property type="entry name" value="Spore Coat Polysaccharide Biosynthesis Protein SpsA, Chain A"/>
    <property type="match status" value="1"/>
</dbReference>
<dbReference type="EMBL" id="LR796418">
    <property type="protein sequence ID" value="CAB4143450.1"/>
    <property type="molecule type" value="Genomic_DNA"/>
</dbReference>
<name>A0A6J5MED7_9CAUD</name>
<dbReference type="PANTHER" id="PTHR43179">
    <property type="entry name" value="RHAMNOSYLTRANSFERASE WBBL"/>
    <property type="match status" value="1"/>
</dbReference>
<dbReference type="PANTHER" id="PTHR43179:SF12">
    <property type="entry name" value="GALACTOFURANOSYLTRANSFERASE GLFT2"/>
    <property type="match status" value="1"/>
</dbReference>
<sequence>MIDLCVVNYNTRPLLQRLLDTLHDGVDSSNKNWKLYIADNESSDDTIDWIRENDSKYKIDRIFLNKNIGYSAACNQLAAYGDSDIVALLNSDVWFTNEDINAIQKIFDDNTDIHILGPKQRDEYGLIRHAGIVGSNTQPKHRGWNQADQKDELYKDRINCVTVSGSAYFVRRSVWDALTNDEEYRKMYPEAIGAFLPTPHYYEETWCSYFARHRGYNVVYDGSVSIGHSWHASSPKPGEGYSHADAQFKTSQSIFRKACDTIGIDRD</sequence>
<evidence type="ECO:0000256" key="3">
    <source>
        <dbReference type="ARBA" id="ARBA00022679"/>
    </source>
</evidence>
<evidence type="ECO:0000313" key="6">
    <source>
        <dbReference type="EMBL" id="CAB4162849.1"/>
    </source>
</evidence>